<keyword evidence="3" id="KW-1185">Reference proteome</keyword>
<feature type="signal peptide" evidence="1">
    <location>
        <begin position="1"/>
        <end position="20"/>
    </location>
</feature>
<dbReference type="Proteomes" id="UP001162734">
    <property type="component" value="Chromosome"/>
</dbReference>
<accession>A0ABM7XCB2</accession>
<dbReference type="RefSeq" id="WP_248341791.1">
    <property type="nucleotide sequence ID" value="NZ_AP025592.1"/>
</dbReference>
<sequence>MLRGALAALAALLLPLLAAAQPSPQASPPAGGTEPSTRAFGWSPYEEETVAEALRLLRLSLDPAPEGKVVESIETVRLEVIEERDPAPRFLNLFHVVTRPGVVQRELLLRAGDRWRQPLADESQRNLEALPQLSLVLVVPAKGSAPDRVRMVVITKDVWSLRLNWDIAYTSGGVESLSVHPTETNLLGTHESLGLLLDWAPLSLAVGAQLQAPRLLGNRVSASAEGGLIFANGSGQREGSFGALSLSNPLWTSLTEWSWGASVSWLEEVTRLYQNAHLAAFSLDPAAGCADARSCVPYAWKSDLVTAGASLTRSFGWATKQDLTLGFEGRRRHFTLPDLSAYDPATVEAFRTTRVPVSDDRVGPFVQYRTYSSSFLRVLDLETLALQEDHRLGFEGYARLYASWRSIGGSRSFTGISTGASHTLPLRDGLLRAGVELISEIEAGTVTDGSVQATLRVASPRGALGRLVLDGVLLDRFRNHLDQTSSLGGDSRLRGYPTGFLVGADVLAVNLEARSTPVPLFRSVQLGAVAFVDAGDAFDRFGQLSLHRSAGLGLRLLFPQVDRIAFRVDVGFPLERPLPAGASPAAVFVRFDQGFPLYEISPRTAATR</sequence>
<evidence type="ECO:0000313" key="3">
    <source>
        <dbReference type="Proteomes" id="UP001162734"/>
    </source>
</evidence>
<dbReference type="EMBL" id="AP025592">
    <property type="protein sequence ID" value="BDG09512.1"/>
    <property type="molecule type" value="Genomic_DNA"/>
</dbReference>
<keyword evidence="1" id="KW-0732">Signal</keyword>
<dbReference type="Gene3D" id="2.40.160.50">
    <property type="entry name" value="membrane protein fhac: a member of the omp85/tpsb transporter family"/>
    <property type="match status" value="1"/>
</dbReference>
<feature type="chain" id="PRO_5045862253" description="Bacterial surface antigen (D15) domain-containing protein" evidence="1">
    <location>
        <begin position="21"/>
        <end position="608"/>
    </location>
</feature>
<organism evidence="2 3">
    <name type="scientific">Anaeromyxobacter paludicola</name>
    <dbReference type="NCBI Taxonomy" id="2918171"/>
    <lineage>
        <taxon>Bacteria</taxon>
        <taxon>Pseudomonadati</taxon>
        <taxon>Myxococcota</taxon>
        <taxon>Myxococcia</taxon>
        <taxon>Myxococcales</taxon>
        <taxon>Cystobacterineae</taxon>
        <taxon>Anaeromyxobacteraceae</taxon>
        <taxon>Anaeromyxobacter</taxon>
    </lineage>
</organism>
<evidence type="ECO:0000313" key="2">
    <source>
        <dbReference type="EMBL" id="BDG09512.1"/>
    </source>
</evidence>
<gene>
    <name evidence="2" type="ORF">AMPC_26250</name>
</gene>
<name>A0ABM7XCB2_9BACT</name>
<reference evidence="3" key="1">
    <citation type="journal article" date="2022" name="Int. J. Syst. Evol. Microbiol.">
        <title>Anaeromyxobacter oryzae sp. nov., Anaeromyxobacter diazotrophicus sp. nov. and Anaeromyxobacter paludicola sp. nov., isolated from paddy soils.</title>
        <authorList>
            <person name="Itoh H."/>
            <person name="Xu Z."/>
            <person name="Mise K."/>
            <person name="Masuda Y."/>
            <person name="Ushijima N."/>
            <person name="Hayakawa C."/>
            <person name="Shiratori Y."/>
            <person name="Senoo K."/>
        </authorList>
    </citation>
    <scope>NUCLEOTIDE SEQUENCE [LARGE SCALE GENOMIC DNA]</scope>
    <source>
        <strain evidence="3">Red630</strain>
    </source>
</reference>
<proteinExistence type="predicted"/>
<evidence type="ECO:0000256" key="1">
    <source>
        <dbReference type="SAM" id="SignalP"/>
    </source>
</evidence>
<protein>
    <recommendedName>
        <fullName evidence="4">Bacterial surface antigen (D15) domain-containing protein</fullName>
    </recommendedName>
</protein>
<evidence type="ECO:0008006" key="4">
    <source>
        <dbReference type="Google" id="ProtNLM"/>
    </source>
</evidence>